<dbReference type="EMBL" id="CP080598">
    <property type="protein sequence ID" value="QYX32429.1"/>
    <property type="molecule type" value="Genomic_DNA"/>
</dbReference>
<dbReference type="SUPFAM" id="SSF49464">
    <property type="entry name" value="Carboxypeptidase regulatory domain-like"/>
    <property type="match status" value="1"/>
</dbReference>
<evidence type="ECO:0000256" key="1">
    <source>
        <dbReference type="SAM" id="MobiDB-lite"/>
    </source>
</evidence>
<accession>A0ABX8X183</accession>
<gene>
    <name evidence="2" type="ORF">K2F26_03255</name>
</gene>
<organism evidence="2 3">
    <name type="scientific">Sphaerospermopsis torques-reginae ITEP-024</name>
    <dbReference type="NCBI Taxonomy" id="984208"/>
    <lineage>
        <taxon>Bacteria</taxon>
        <taxon>Bacillati</taxon>
        <taxon>Cyanobacteriota</taxon>
        <taxon>Cyanophyceae</taxon>
        <taxon>Nostocales</taxon>
        <taxon>Aphanizomenonaceae</taxon>
        <taxon>Sphaerospermopsis</taxon>
        <taxon>Sphaerospermopsis torques-reginae</taxon>
    </lineage>
</organism>
<evidence type="ECO:0000313" key="3">
    <source>
        <dbReference type="Proteomes" id="UP000826540"/>
    </source>
</evidence>
<feature type="region of interest" description="Disordered" evidence="1">
    <location>
        <begin position="26"/>
        <end position="58"/>
    </location>
</feature>
<evidence type="ECO:0000313" key="2">
    <source>
        <dbReference type="EMBL" id="QYX32429.1"/>
    </source>
</evidence>
<reference evidence="2 3" key="1">
    <citation type="journal article" date="2022" name="J. Am. Chem. Soc.">
        <title>Biosynthesis of Guanitoxin Enables Global Environmental Detection in Freshwater Cyanobacteria.</title>
        <authorList>
            <person name="Lima S.T."/>
            <person name="Fallon T.R."/>
            <person name="Cordoza J.L."/>
            <person name="Chekan J.R."/>
            <person name="Delbaje E."/>
            <person name="Hopiavuori A.R."/>
            <person name="Alvarenga D.O."/>
            <person name="Wood S.M."/>
            <person name="Luhavaya H."/>
            <person name="Baumgartner J.T."/>
            <person name="Dorr F.A."/>
            <person name="Etchegaray A."/>
            <person name="Pinto E."/>
            <person name="McKinnie S.M.K."/>
            <person name="Fiore M.F."/>
            <person name="Moore B.S."/>
        </authorList>
    </citation>
    <scope>NUCLEOTIDE SEQUENCE [LARGE SCALE GENOMIC DNA]</scope>
    <source>
        <strain evidence="2 3">ITEP-024</strain>
    </source>
</reference>
<feature type="compositionally biased region" description="Polar residues" evidence="1">
    <location>
        <begin position="26"/>
        <end position="38"/>
    </location>
</feature>
<feature type="compositionally biased region" description="Polar residues" evidence="1">
    <location>
        <begin position="45"/>
        <end position="58"/>
    </location>
</feature>
<dbReference type="RefSeq" id="WP_220610331.1">
    <property type="nucleotide sequence ID" value="NZ_CP080598.1"/>
</dbReference>
<proteinExistence type="predicted"/>
<sequence length="907" mass="100695">MTSESINTEKNIEFIRVVDLETLSAPETSNQPLNTESINSKDQEENQNQKSPVNEVTDSTVSSLNQSILIPPVDPKSIAAQWGILPLGIQVSGRARSKNTLVRGMEDGSEAIQFDDWLVPYDKIIKALNIKVTNLPNGEVQLRSPTVVFNFNLSRLRLDPEIGPVLSIRDIKDWFGVNLEFDINNYALQITLPLNKQSEYSKNPVEVPIDFTNIPYISAPLFSVTTINNQESVQKDGSRSQQNRTVTTSGSFKGGAWLLRLNQTATEKENTWRLGSASYTLESDSTDLFVGSQTPFWRSTSSNSYWGVTTVNRWGFTMSPGNGGSANNRAQPLRYGQTVRGKAAPGTLVQILPRYGREILGEVLVDKSGEYRFDDISLYEVRLLLYAQGKLTSEPEERIVALPIIIGQLPPQAASLILSAGIGRNNVVNSKDFLGTFEDLRTAVSYRYGVSQELTVGLGASYEDSFRGFTELFFQPENTPLQITASALTPTGKKDWEIDANIRYNPNPQTQFNFNTNLQASRLNIGQSISPNLSVFGNFNYDYNSTSPFRYNIGTRSRFSGNKISASLVLQWDSLSKLQWYLTGRSGDFELTHFGNDSITKTNLTYNMIKNHSDLVLNYQKIAPLDLINPTGNSLLTLSWRLKPEMSQFELELGYGIGSKGSGFMTKFSREIFSGLFLEASYSNIDLGSNADRFRLVLSSCFDLQRGFCSANATGAAPKVTNGILLKPFFDENNNNFQDVTEPILNKKLDLLLTINNYPISKYQPQVTKHGIVLSLAPGLYRLDLDPSGYPLDWYPTKNTAVAIEVKAGGFTEVVIPFAQSYTMSGIVTDLQGKPISGARVEAVASTSSSNQRVFSITSSNGMYYLEGLVGRNYNLFINSMPAEPKTIDLGQSSEPYQQINLRFISK</sequence>
<keyword evidence="3" id="KW-1185">Reference proteome</keyword>
<dbReference type="InterPro" id="IPR008969">
    <property type="entry name" value="CarboxyPept-like_regulatory"/>
</dbReference>
<name>A0ABX8X183_9CYAN</name>
<evidence type="ECO:0008006" key="4">
    <source>
        <dbReference type="Google" id="ProtNLM"/>
    </source>
</evidence>
<dbReference type="Proteomes" id="UP000826540">
    <property type="component" value="Chromosome"/>
</dbReference>
<protein>
    <recommendedName>
        <fullName evidence="4">Carboxypeptidase regulatory-like domain-containing protein</fullName>
    </recommendedName>
</protein>